<sequence>MPSTTHGNDLRDLQRLIEHASNQLHSRAKLIGAACTYYNDSNHAFEVHATLGRRELLLGKGFNEEQALAAAVELLMPDFLKRTAAHIAPKAVSAESLPNNARVVRRPRRTIGVSAPESLWSAVKSAGEGAKQSTVVRMLLRKGMNLFDEGLKHDRSSKVDERFEEALTAYRGPSRPVMARVDEPLYCELLVTAHEHGRTLSSFSASCLAVALNAQQAVG</sequence>
<comment type="caution">
    <text evidence="1">The sequence shown here is derived from an EMBL/GenBank/DDBJ whole genome shotgun (WGS) entry which is preliminary data.</text>
</comment>
<proteinExistence type="predicted"/>
<dbReference type="RefSeq" id="WP_263469095.1">
    <property type="nucleotide sequence ID" value="NZ_JAVSKO010000009.1"/>
</dbReference>
<evidence type="ECO:0000313" key="1">
    <source>
        <dbReference type="EMBL" id="MDT3470254.1"/>
    </source>
</evidence>
<dbReference type="Proteomes" id="UP001251948">
    <property type="component" value="Unassembled WGS sequence"/>
</dbReference>
<gene>
    <name evidence="1" type="ORF">ROV92_19880</name>
</gene>
<protein>
    <submittedName>
        <fullName evidence="1">Uncharacterized protein</fullName>
    </submittedName>
</protein>
<dbReference type="EMBL" id="JAVSKO010000009">
    <property type="protein sequence ID" value="MDT3470254.1"/>
    <property type="molecule type" value="Genomic_DNA"/>
</dbReference>
<accession>A0AAJ2JF68</accession>
<evidence type="ECO:0000313" key="2">
    <source>
        <dbReference type="Proteomes" id="UP001251948"/>
    </source>
</evidence>
<dbReference type="AlphaFoldDB" id="A0AAJ2JF68"/>
<organism evidence="1 2">
    <name type="scientific">Stenotrophomonas maltophilia</name>
    <name type="common">Pseudomonas maltophilia</name>
    <name type="synonym">Xanthomonas maltophilia</name>
    <dbReference type="NCBI Taxonomy" id="40324"/>
    <lineage>
        <taxon>Bacteria</taxon>
        <taxon>Pseudomonadati</taxon>
        <taxon>Pseudomonadota</taxon>
        <taxon>Gammaproteobacteria</taxon>
        <taxon>Lysobacterales</taxon>
        <taxon>Lysobacteraceae</taxon>
        <taxon>Stenotrophomonas</taxon>
        <taxon>Stenotrophomonas maltophilia group</taxon>
    </lineage>
</organism>
<reference evidence="1" key="1">
    <citation type="submission" date="2023-07" db="EMBL/GenBank/DDBJ databases">
        <title>Comparative genomics of clinical Stenotrophomonas maltophilia isolates reveals regions of diversity which correlate with colonization and persistence in vivo.</title>
        <authorList>
            <person name="Mcdaniel M.S."/>
            <person name="Swords W.E."/>
            <person name="Sumpter N.A."/>
            <person name="Lindgren N.R."/>
            <person name="Billiot C.E."/>
        </authorList>
    </citation>
    <scope>NUCLEOTIDE SEQUENCE</scope>
    <source>
        <strain evidence="1">Ism4</strain>
    </source>
</reference>
<name>A0AAJ2JF68_STEMA</name>